<reference evidence="2 3" key="1">
    <citation type="submission" date="2016-08" db="EMBL/GenBank/DDBJ databases">
        <title>A Parts List for Fungal Cellulosomes Revealed by Comparative Genomics.</title>
        <authorList>
            <consortium name="DOE Joint Genome Institute"/>
            <person name="Haitjema C.H."/>
            <person name="Gilmore S.P."/>
            <person name="Henske J.K."/>
            <person name="Solomon K.V."/>
            <person name="De Groot R."/>
            <person name="Kuo A."/>
            <person name="Mondo S.J."/>
            <person name="Salamov A.A."/>
            <person name="Labutti K."/>
            <person name="Zhao Z."/>
            <person name="Chiniquy J."/>
            <person name="Barry K."/>
            <person name="Brewer H.M."/>
            <person name="Purvine S.O."/>
            <person name="Wright A.T."/>
            <person name="Boxma B."/>
            <person name="Van Alen T."/>
            <person name="Hackstein J.H."/>
            <person name="Baker S.E."/>
            <person name="Grigoriev I.V."/>
            <person name="O'Malley M.A."/>
        </authorList>
    </citation>
    <scope>NUCLEOTIDE SEQUENCE [LARGE SCALE GENOMIC DNA]</scope>
    <source>
        <strain evidence="2 3">G1</strain>
    </source>
</reference>
<gene>
    <name evidence="2" type="ORF">LY90DRAFT_679779</name>
</gene>
<protein>
    <submittedName>
        <fullName evidence="2">Uncharacterized protein</fullName>
    </submittedName>
</protein>
<dbReference type="EMBL" id="MCOG01001564">
    <property type="protein sequence ID" value="ORX78647.1"/>
    <property type="molecule type" value="Genomic_DNA"/>
</dbReference>
<keyword evidence="3" id="KW-1185">Reference proteome</keyword>
<feature type="coiled-coil region" evidence="1">
    <location>
        <begin position="295"/>
        <end position="322"/>
    </location>
</feature>
<evidence type="ECO:0000313" key="2">
    <source>
        <dbReference type="EMBL" id="ORX78647.1"/>
    </source>
</evidence>
<comment type="caution">
    <text evidence="2">The sequence shown here is derived from an EMBL/GenBank/DDBJ whole genome shotgun (WGS) entry which is preliminary data.</text>
</comment>
<evidence type="ECO:0000313" key="3">
    <source>
        <dbReference type="Proteomes" id="UP000193920"/>
    </source>
</evidence>
<evidence type="ECO:0000256" key="1">
    <source>
        <dbReference type="SAM" id="Coils"/>
    </source>
</evidence>
<sequence>MKTIENAITNILNHKCFNQLFNENINSISFATNDNDGNTKTLHSITNCFNKNINNPNNSGNNGYLEDYEYDVMVKSGAIFSKVSAGKDQDLYIPQENDIDLGNRVHFNAIGYCYKNSETDEILIDKTKLNNNIVGKYLYNKDECSNSLENFLNSLIDTQKNENLNEQLNELYITLINNENYFNPDGSKFNDPNHWRNTMLLYNMVDLYEKSCKNYQSMQSLYKRLKNYDGMDQKELAEKLANLYTVQQLSNNKNGNIKKGLKLDDITYSDLQNKIEIALNEPYEENNKKFLKDITNRLREDLKKTESTIKTANKLINFVEKNDYDVNEQRSYLKQKNVDNSIIKSFNNLKNTFNNKFPKLDFYDNVLWKDSNKNLKTTESISSDLLNTINDERRESDIRNKEINVQMVKGMNEKGLQQRLYAINRDGSAIGYSIEKDHLVRIKNQMGLYENVVSNANRGSSGNCQFHKISKRASSGNSCHTVPKIITNVDVDKISLETLKSFKDKGIDHKIFPNYNSVSDISNPKNLYENSESIADVWKKLTNTYYEHIHEFSESESEVFLANFNIVINEYKNMLSDSDYVNDPLNKNITPEMVSSMETDLTRSYNYHYEHFGEESDNSLRRYRMDYNKNSQSKLNREKFIHTLNSIKRIVSQNEGNPIDSIGTKIDGNSMSSEIDPNSIVFDSVDIKEAVEKLIKKIPSLDETYNDDLINIYDNLSELHSINEMEYGLNQNTSVNSEIVHRLYNAISEKLAIENSFSKNVKQSENIVKVPGLEPAENVNILDAIKDNSISADDKKFILKGMEHQINNSPSKYLDNKLYKLINNINTHINNQIDELKKFSSHIGHELATLNIVSLSSAYNDLAATAIYNNKIYSNDINNNSPINIIEFDNEFNNRVNFVMNRQFNEAMLTIAKANPSLYNSDIKINSGNKFIWGGNTVYEASNTVLSKFNKDGTSFTSKAEFVSQLINNADDSTYRILQQSYSLKYNYVNYQSPASRDQNHINELEHNYNKLRFKHVQKNIQSIDTYHSSQFFSALSVVASYNPNLTPLATEDDNKNIVNVRTMYKGASNYKEMFTAMNEFETNLKNSNQLTDDIKSKINNAANKFTSDIQITSYKLAKMAGRENQNTFSTFTNEFSIVTKCVSGYINNNAQLFNNERGVPQFKYNQNTLNVVHNHNLINNNINKNNKELRISHNKSITKTTGKK</sequence>
<dbReference type="AlphaFoldDB" id="A0A1Y1WYI3"/>
<accession>A0A1Y1WYI3</accession>
<name>A0A1Y1WYI3_9FUNG</name>
<organism evidence="2 3">
    <name type="scientific">Neocallimastix californiae</name>
    <dbReference type="NCBI Taxonomy" id="1754190"/>
    <lineage>
        <taxon>Eukaryota</taxon>
        <taxon>Fungi</taxon>
        <taxon>Fungi incertae sedis</taxon>
        <taxon>Chytridiomycota</taxon>
        <taxon>Chytridiomycota incertae sedis</taxon>
        <taxon>Neocallimastigomycetes</taxon>
        <taxon>Neocallimastigales</taxon>
        <taxon>Neocallimastigaceae</taxon>
        <taxon>Neocallimastix</taxon>
    </lineage>
</organism>
<keyword evidence="1" id="KW-0175">Coiled coil</keyword>
<proteinExistence type="predicted"/>
<dbReference type="Proteomes" id="UP000193920">
    <property type="component" value="Unassembled WGS sequence"/>
</dbReference>